<dbReference type="AlphaFoldDB" id="A0A7U2FHF5"/>
<accession>A0A7U2FHF5</accession>
<dbReference type="VEuPathDB" id="FungiDB:JI435_419050"/>
<name>A0A7U2FHF5_PHANO</name>
<sequence>MVPQGWAGATLSWEAVSWHMYHGGPRCVWTLDGRRGFEGIARGITWEGRLVRKCKAAYAILGHYRHASLFEFCLRLPSVSGHELDMFTLIATMLLLRISVDPIDHL</sequence>
<evidence type="ECO:0000313" key="1">
    <source>
        <dbReference type="EMBL" id="QRD03070.1"/>
    </source>
</evidence>
<dbReference type="EMBL" id="CP069036">
    <property type="protein sequence ID" value="QRD03070.1"/>
    <property type="molecule type" value="Genomic_DNA"/>
</dbReference>
<keyword evidence="2" id="KW-1185">Reference proteome</keyword>
<gene>
    <name evidence="1" type="ORF">JI435_419050</name>
</gene>
<organism evidence="1 2">
    <name type="scientific">Phaeosphaeria nodorum (strain SN15 / ATCC MYA-4574 / FGSC 10173)</name>
    <name type="common">Glume blotch fungus</name>
    <name type="synonym">Parastagonospora nodorum</name>
    <dbReference type="NCBI Taxonomy" id="321614"/>
    <lineage>
        <taxon>Eukaryota</taxon>
        <taxon>Fungi</taxon>
        <taxon>Dikarya</taxon>
        <taxon>Ascomycota</taxon>
        <taxon>Pezizomycotina</taxon>
        <taxon>Dothideomycetes</taxon>
        <taxon>Pleosporomycetidae</taxon>
        <taxon>Pleosporales</taxon>
        <taxon>Pleosporineae</taxon>
        <taxon>Phaeosphaeriaceae</taxon>
        <taxon>Parastagonospora</taxon>
    </lineage>
</organism>
<dbReference type="Proteomes" id="UP000663193">
    <property type="component" value="Chromosome 14"/>
</dbReference>
<reference evidence="2" key="1">
    <citation type="journal article" date="2021" name="BMC Genomics">
        <title>Chromosome-level genome assembly and manually-curated proteome of model necrotroph Parastagonospora nodorum Sn15 reveals a genome-wide trove of candidate effector homologs, and redundancy of virulence-related functions within an accessory chromosome.</title>
        <authorList>
            <person name="Bertazzoni S."/>
            <person name="Jones D.A.B."/>
            <person name="Phan H.T."/>
            <person name="Tan K.-C."/>
            <person name="Hane J.K."/>
        </authorList>
    </citation>
    <scope>NUCLEOTIDE SEQUENCE [LARGE SCALE GENOMIC DNA]</scope>
    <source>
        <strain evidence="2">SN15 / ATCC MYA-4574 / FGSC 10173)</strain>
    </source>
</reference>
<protein>
    <submittedName>
        <fullName evidence="1">Uncharacterized protein</fullName>
    </submittedName>
</protein>
<evidence type="ECO:0000313" key="2">
    <source>
        <dbReference type="Proteomes" id="UP000663193"/>
    </source>
</evidence>
<proteinExistence type="predicted"/>